<name>A0A098E620_9ZZZZ</name>
<protein>
    <recommendedName>
        <fullName evidence="2">DUF4139 domain-containing protein</fullName>
    </recommendedName>
</protein>
<proteinExistence type="predicted"/>
<reference evidence="1" key="1">
    <citation type="submission" date="2014-09" db="EMBL/GenBank/DDBJ databases">
        <authorList>
            <person name="Probst J Alexander"/>
        </authorList>
    </citation>
    <scope>NUCLEOTIDE SEQUENCE</scope>
</reference>
<dbReference type="EMBL" id="CCXY01000041">
    <property type="protein sequence ID" value="CEG11263.1"/>
    <property type="molecule type" value="Genomic_DNA"/>
</dbReference>
<evidence type="ECO:0008006" key="2">
    <source>
        <dbReference type="Google" id="ProtNLM"/>
    </source>
</evidence>
<gene>
    <name evidence="1" type="ORF">MSIBF_A1350009</name>
</gene>
<dbReference type="PANTHER" id="PTHR38075">
    <property type="entry name" value="DUF4139 DOMAIN-CONTAINING PROTEIN"/>
    <property type="match status" value="1"/>
</dbReference>
<organism evidence="1">
    <name type="scientific">groundwater metagenome</name>
    <dbReference type="NCBI Taxonomy" id="717931"/>
    <lineage>
        <taxon>unclassified sequences</taxon>
        <taxon>metagenomes</taxon>
        <taxon>ecological metagenomes</taxon>
    </lineage>
</organism>
<accession>A0A098E620</accession>
<dbReference type="PANTHER" id="PTHR38075:SF1">
    <property type="entry name" value="DUF4139 DOMAIN-CONTAINING PROTEIN"/>
    <property type="match status" value="1"/>
</dbReference>
<sequence>MNRKILIGIGLVLCLAGIFGIIFMQNLNSDGTDNSYRIAEVQNDVEVTVYNDGTGLVKEIRETNLSSGINDVKFVDVPSLMDVTSLRIKDIDNKAVVLEQNYDYDLISSEKLLEKYIDKNITFVLENGTIKGKLLSIPHTSYSQQYNSYYSAQNSFMLWTEEGIVIINEPIKDIIFAGIPENLATKPTLSVSMDSKSAGKHNIEFDYLTGGMNWNANYVCVLNSEDKKMDMNGWMTISNNAGTTYKNAKLKVVAGDIHRVTPKYDVGVNYNVFTGKSAAPQIKEEGLFEYHLYTIPIRTTLKNNQDKQISFLDNNAININKIFEYDLQYSTNVMVKMKFKNSESNGLGIPLPKGTVRIYKVDSENKLQFLGEDGIQHIPKDEYVSLYVGDAFDIVAEKTENDRKEDKCYSEFEYKVDIRNHKKEDISVSVVEHPCSYCNWKVLKENFKHNKESTSKISWEVPVKGNGNATLTYRVLYLFKNCKYPLPKSI</sequence>
<dbReference type="AlphaFoldDB" id="A0A098E620"/>
<evidence type="ECO:0000313" key="1">
    <source>
        <dbReference type="EMBL" id="CEG11263.1"/>
    </source>
</evidence>